<dbReference type="RefSeq" id="WP_338536352.1">
    <property type="nucleotide sequence ID" value="NZ_AP028654.1"/>
</dbReference>
<accession>A0AAU9E0T1</accession>
<dbReference type="SUPFAM" id="SSF55469">
    <property type="entry name" value="FMN-dependent nitroreductase-like"/>
    <property type="match status" value="1"/>
</dbReference>
<comment type="cofactor">
    <cofactor evidence="1">
        <name>FMN</name>
        <dbReference type="ChEBI" id="CHEBI:58210"/>
    </cofactor>
</comment>
<evidence type="ECO:0000313" key="8">
    <source>
        <dbReference type="Proteomes" id="UP001321786"/>
    </source>
</evidence>
<evidence type="ECO:0000256" key="4">
    <source>
        <dbReference type="ARBA" id="ARBA00022643"/>
    </source>
</evidence>
<evidence type="ECO:0000313" key="7">
    <source>
        <dbReference type="EMBL" id="BEP27999.1"/>
    </source>
</evidence>
<dbReference type="InterPro" id="IPR029479">
    <property type="entry name" value="Nitroreductase"/>
</dbReference>
<keyword evidence="4" id="KW-0288">FMN</keyword>
<dbReference type="Gene3D" id="3.40.109.10">
    <property type="entry name" value="NADH Oxidase"/>
    <property type="match status" value="1"/>
</dbReference>
<keyword evidence="3" id="KW-0285">Flavoprotein</keyword>
<dbReference type="InterPro" id="IPR000415">
    <property type="entry name" value="Nitroreductase-like"/>
</dbReference>
<dbReference type="Proteomes" id="UP001321786">
    <property type="component" value="Chromosome"/>
</dbReference>
<sequence length="174" mass="19444">MKFLDLAKQRYSVRSYLQKKVEKNKLNLILEAGNVAPTGGNKQPYSIVVVKSDSGLECIKKAANIHNAPLAIVVCGKSSDAWVRSHDDKNLAETDATIVTDHMMLEATELNLGSLWVCNFNPAILRTELSIPEYLEPLHILAIGYSDETPLAPNRHKKTRKSLSQDIFYESFES</sequence>
<evidence type="ECO:0000256" key="3">
    <source>
        <dbReference type="ARBA" id="ARBA00022630"/>
    </source>
</evidence>
<dbReference type="EMBL" id="AP028654">
    <property type="protein sequence ID" value="BEP27999.1"/>
    <property type="molecule type" value="Genomic_DNA"/>
</dbReference>
<protein>
    <submittedName>
        <fullName evidence="7">Nitroreductase family protein</fullName>
    </submittedName>
</protein>
<comment type="similarity">
    <text evidence="2">Belongs to the nitroreductase family.</text>
</comment>
<evidence type="ECO:0000259" key="6">
    <source>
        <dbReference type="Pfam" id="PF00881"/>
    </source>
</evidence>
<dbReference type="CDD" id="cd20609">
    <property type="entry name" value="nitroreductase"/>
    <property type="match status" value="1"/>
</dbReference>
<reference evidence="7 8" key="1">
    <citation type="submission" date="2023-08" db="EMBL/GenBank/DDBJ databases">
        <title>Helicovermis profunda gen. nov., sp. nov., a novel mesophilic, fermentative bacterium within the Bacillota from a deep-sea hydrothermal vent chimney.</title>
        <authorList>
            <person name="Miyazaki U."/>
            <person name="Mizutani D."/>
            <person name="Hashimoto Y."/>
            <person name="Tame A."/>
            <person name="Sawayama S."/>
            <person name="Miyazaki J."/>
            <person name="Takai K."/>
            <person name="Nakagawa S."/>
        </authorList>
    </citation>
    <scope>NUCLEOTIDE SEQUENCE [LARGE SCALE GENOMIC DNA]</scope>
    <source>
        <strain evidence="7 8">S502</strain>
    </source>
</reference>
<dbReference type="GO" id="GO:0016491">
    <property type="term" value="F:oxidoreductase activity"/>
    <property type="evidence" value="ECO:0007669"/>
    <property type="project" value="UniProtKB-KW"/>
</dbReference>
<name>A0AAU9E0T1_9FIRM</name>
<dbReference type="PANTHER" id="PTHR43673:SF2">
    <property type="entry name" value="NITROREDUCTASE"/>
    <property type="match status" value="1"/>
</dbReference>
<dbReference type="PANTHER" id="PTHR43673">
    <property type="entry name" value="NAD(P)H NITROREDUCTASE YDGI-RELATED"/>
    <property type="match status" value="1"/>
</dbReference>
<gene>
    <name evidence="7" type="ORF">HLPR_03300</name>
</gene>
<dbReference type="AlphaFoldDB" id="A0AAU9E0T1"/>
<proteinExistence type="inferred from homology"/>
<evidence type="ECO:0000256" key="1">
    <source>
        <dbReference type="ARBA" id="ARBA00001917"/>
    </source>
</evidence>
<feature type="domain" description="Nitroreductase" evidence="6">
    <location>
        <begin position="8"/>
        <end position="62"/>
    </location>
</feature>
<organism evidence="7 8">
    <name type="scientific">Helicovermis profundi</name>
    <dbReference type="NCBI Taxonomy" id="3065157"/>
    <lineage>
        <taxon>Bacteria</taxon>
        <taxon>Bacillati</taxon>
        <taxon>Bacillota</taxon>
        <taxon>Clostridia</taxon>
        <taxon>Helicovermis</taxon>
    </lineage>
</organism>
<evidence type="ECO:0000256" key="2">
    <source>
        <dbReference type="ARBA" id="ARBA00007118"/>
    </source>
</evidence>
<keyword evidence="8" id="KW-1185">Reference proteome</keyword>
<keyword evidence="5" id="KW-0560">Oxidoreductase</keyword>
<dbReference type="KEGG" id="hprf:HLPR_03300"/>
<dbReference type="Pfam" id="PF00881">
    <property type="entry name" value="Nitroreductase"/>
    <property type="match status" value="1"/>
</dbReference>
<evidence type="ECO:0000256" key="5">
    <source>
        <dbReference type="ARBA" id="ARBA00023002"/>
    </source>
</evidence>